<reference evidence="1 2" key="2">
    <citation type="journal article" date="2014" name="PLoS ONE">
        <title>Evolution of mitochondria reconstructed from the energy metabolism of living bacteria.</title>
        <authorList>
            <person name="Degli Esposti M."/>
            <person name="Chouaia B."/>
            <person name="Comandatore F."/>
            <person name="Crotti E."/>
            <person name="Sassera D."/>
            <person name="Lievens P.M."/>
            <person name="Daffonchio D."/>
            <person name="Bandi C."/>
        </authorList>
    </citation>
    <scope>NUCLEOTIDE SEQUENCE [LARGE SCALE GENOMIC DNA]</scope>
    <source>
        <strain evidence="1 2">SF2.1</strain>
    </source>
</reference>
<comment type="caution">
    <text evidence="1">The sequence shown here is derived from an EMBL/GenBank/DDBJ whole genome shotgun (WGS) entry which is preliminary data.</text>
</comment>
<name>A0A060QL82_9PROT</name>
<reference evidence="1 2" key="1">
    <citation type="journal article" date="2014" name="Genome Biol. Evol.">
        <title>Acetic acid bacteria genomes reveal functional traits for adaptation to life in insect guts.</title>
        <authorList>
            <person name="Chouaia B."/>
            <person name="Gaiarsa S."/>
            <person name="Crotti E."/>
            <person name="Comandatore F."/>
            <person name="Degli Esposti M."/>
            <person name="Ricci I."/>
            <person name="Alma A."/>
            <person name="Favia G."/>
            <person name="Bandi C."/>
            <person name="Daffonchio D."/>
        </authorList>
    </citation>
    <scope>NUCLEOTIDE SEQUENCE [LARGE SCALE GENOMIC DNA]</scope>
    <source>
        <strain evidence="1 2">SF2.1</strain>
    </source>
</reference>
<gene>
    <name evidence="1" type="ORF">ASAP_2501</name>
</gene>
<accession>A0A060QL82</accession>
<evidence type="ECO:0000313" key="1">
    <source>
        <dbReference type="EMBL" id="CDG40546.1"/>
    </source>
</evidence>
<evidence type="ECO:0000313" key="2">
    <source>
        <dbReference type="Proteomes" id="UP000027583"/>
    </source>
</evidence>
<organism evidence="1 2">
    <name type="scientific">Asaia bogorensis</name>
    <dbReference type="NCBI Taxonomy" id="91915"/>
    <lineage>
        <taxon>Bacteria</taxon>
        <taxon>Pseudomonadati</taxon>
        <taxon>Pseudomonadota</taxon>
        <taxon>Alphaproteobacteria</taxon>
        <taxon>Acetobacterales</taxon>
        <taxon>Acetobacteraceae</taxon>
        <taxon>Asaia</taxon>
    </lineage>
</organism>
<dbReference type="AlphaFoldDB" id="A0A060QL82"/>
<dbReference type="RefSeq" id="WP_023980045.1">
    <property type="nucleotide sequence ID" value="NZ_CBLX010000019.1"/>
</dbReference>
<protein>
    <submittedName>
        <fullName evidence="1">Uncharacterized protein</fullName>
    </submittedName>
</protein>
<dbReference type="Proteomes" id="UP000027583">
    <property type="component" value="Unassembled WGS sequence"/>
</dbReference>
<proteinExistence type="predicted"/>
<sequence>MSDISAASSLSAALRQATSTSAHASYAASRHGTLSSQAVAETAKSGAVQFSAGGGLSATSARSGSTITQILDFLA</sequence>
<dbReference type="EMBL" id="CBLX010000019">
    <property type="protein sequence ID" value="CDG40546.1"/>
    <property type="molecule type" value="Genomic_DNA"/>
</dbReference>